<evidence type="ECO:0000313" key="9">
    <source>
        <dbReference type="Proteomes" id="UP001438707"/>
    </source>
</evidence>
<comment type="subcellular location">
    <subcellularLocation>
        <location evidence="1">Membrane</location>
        <topology evidence="1">Multi-pass membrane protein</topology>
    </subcellularLocation>
</comment>
<name>A0AAW1RGF4_9CHLO</name>
<comment type="caution">
    <text evidence="8">The sequence shown here is derived from an EMBL/GenBank/DDBJ whole genome shotgun (WGS) entry which is preliminary data.</text>
</comment>
<dbReference type="AlphaFoldDB" id="A0AAW1RGF4"/>
<accession>A0AAW1RGF4</accession>
<feature type="transmembrane region" description="Helical" evidence="7">
    <location>
        <begin position="129"/>
        <end position="147"/>
    </location>
</feature>
<reference evidence="8 9" key="1">
    <citation type="journal article" date="2024" name="Nat. Commun.">
        <title>Phylogenomics reveals the evolutionary origins of lichenization in chlorophyte algae.</title>
        <authorList>
            <person name="Puginier C."/>
            <person name="Libourel C."/>
            <person name="Otte J."/>
            <person name="Skaloud P."/>
            <person name="Haon M."/>
            <person name="Grisel S."/>
            <person name="Petersen M."/>
            <person name="Berrin J.G."/>
            <person name="Delaux P.M."/>
            <person name="Dal Grande F."/>
            <person name="Keller J."/>
        </authorList>
    </citation>
    <scope>NUCLEOTIDE SEQUENCE [LARGE SCALE GENOMIC DNA]</scope>
    <source>
        <strain evidence="8 9">SAG 2145</strain>
    </source>
</reference>
<keyword evidence="9" id="KW-1185">Reference proteome</keyword>
<dbReference type="Proteomes" id="UP001438707">
    <property type="component" value="Unassembled WGS sequence"/>
</dbReference>
<evidence type="ECO:0000256" key="4">
    <source>
        <dbReference type="ARBA" id="ARBA00022989"/>
    </source>
</evidence>
<dbReference type="PANTHER" id="PTHR10383:SF9">
    <property type="entry name" value="SERINE INCORPORATOR, ISOFORM F"/>
    <property type="match status" value="1"/>
</dbReference>
<keyword evidence="4 7" id="KW-1133">Transmembrane helix</keyword>
<dbReference type="EMBL" id="JALJOS010000011">
    <property type="protein sequence ID" value="KAK9833175.1"/>
    <property type="molecule type" value="Genomic_DNA"/>
</dbReference>
<keyword evidence="3 7" id="KW-0812">Transmembrane</keyword>
<evidence type="ECO:0008006" key="10">
    <source>
        <dbReference type="Google" id="ProtNLM"/>
    </source>
</evidence>
<evidence type="ECO:0000256" key="1">
    <source>
        <dbReference type="ARBA" id="ARBA00004141"/>
    </source>
</evidence>
<feature type="transmembrane region" description="Helical" evidence="7">
    <location>
        <begin position="379"/>
        <end position="400"/>
    </location>
</feature>
<protein>
    <recommendedName>
        <fullName evidence="10">Serine incorporator</fullName>
    </recommendedName>
</protein>
<organism evidence="8 9">
    <name type="scientific">Apatococcus lobatus</name>
    <dbReference type="NCBI Taxonomy" id="904363"/>
    <lineage>
        <taxon>Eukaryota</taxon>
        <taxon>Viridiplantae</taxon>
        <taxon>Chlorophyta</taxon>
        <taxon>core chlorophytes</taxon>
        <taxon>Trebouxiophyceae</taxon>
        <taxon>Chlorellales</taxon>
        <taxon>Chlorellaceae</taxon>
        <taxon>Apatococcus</taxon>
    </lineage>
</organism>
<feature type="transmembrane region" description="Helical" evidence="7">
    <location>
        <begin position="188"/>
        <end position="214"/>
    </location>
</feature>
<evidence type="ECO:0000256" key="5">
    <source>
        <dbReference type="ARBA" id="ARBA00023136"/>
    </source>
</evidence>
<evidence type="ECO:0000256" key="7">
    <source>
        <dbReference type="SAM" id="Phobius"/>
    </source>
</evidence>
<dbReference type="InterPro" id="IPR005016">
    <property type="entry name" value="TDE1/TMS"/>
</dbReference>
<dbReference type="Pfam" id="PF03348">
    <property type="entry name" value="Serinc"/>
    <property type="match status" value="1"/>
</dbReference>
<feature type="transmembrane region" description="Helical" evidence="7">
    <location>
        <begin position="292"/>
        <end position="311"/>
    </location>
</feature>
<sequence>MFMIGYAGSALASCAAVCACQCCQFVTKETMRRSARLAYCVLFTLAMLLAWVLRDFAKPLLEKIPWIVRHAAGLPEELSEKWYGQQAVYRVSMGNFLFFGLLSLVLLGVKFKSDKRDQYLQHGGWIVKVGLWIGFNIIAFLAPVSLINAYSWLARAGSGVFLVVQMIILLDLMQSWNDSWVEKDDERYLYGLLALTMGGYIGALTLSGVLYWLFTPAGADSCGFNITIITLTLLLCLSFSLLSLHPVAKNGSLFPSAAITLYVTYLGYSALQSEPHSYECNGVGHRYTAASATTLALGMLLTLLSVVYSALRAGSNTRTFLTSSNSGTPTARDVEEALLDQGTSAGLDGAPDTQTMTTGAKTERSSKAMSEFEPVTYSYSFFHLIFALASMYIAMLMTGWGTGAEERDLMDVGWTSVWVKICSQWATAALYSWTLAAPMVFPDRDFS</sequence>
<feature type="transmembrane region" description="Helical" evidence="7">
    <location>
        <begin position="226"/>
        <end position="247"/>
    </location>
</feature>
<dbReference type="PANTHER" id="PTHR10383">
    <property type="entry name" value="SERINE INCORPORATOR"/>
    <property type="match status" value="1"/>
</dbReference>
<feature type="transmembrane region" description="Helical" evidence="7">
    <location>
        <begin position="36"/>
        <end position="53"/>
    </location>
</feature>
<evidence type="ECO:0000256" key="2">
    <source>
        <dbReference type="ARBA" id="ARBA00006665"/>
    </source>
</evidence>
<comment type="similarity">
    <text evidence="2">Belongs to the TDE1 family.</text>
</comment>
<feature type="transmembrane region" description="Helical" evidence="7">
    <location>
        <begin position="159"/>
        <end position="176"/>
    </location>
</feature>
<feature type="transmembrane region" description="Helical" evidence="7">
    <location>
        <begin position="87"/>
        <end position="109"/>
    </location>
</feature>
<feature type="region of interest" description="Disordered" evidence="6">
    <location>
        <begin position="343"/>
        <end position="365"/>
    </location>
</feature>
<keyword evidence="5 7" id="KW-0472">Membrane</keyword>
<dbReference type="GO" id="GO:0016020">
    <property type="term" value="C:membrane"/>
    <property type="evidence" value="ECO:0007669"/>
    <property type="project" value="UniProtKB-SubCell"/>
</dbReference>
<evidence type="ECO:0000313" key="8">
    <source>
        <dbReference type="EMBL" id="KAK9833175.1"/>
    </source>
</evidence>
<feature type="transmembrane region" description="Helical" evidence="7">
    <location>
        <begin position="253"/>
        <end position="271"/>
    </location>
</feature>
<gene>
    <name evidence="8" type="ORF">WJX74_009389</name>
</gene>
<evidence type="ECO:0000256" key="3">
    <source>
        <dbReference type="ARBA" id="ARBA00022692"/>
    </source>
</evidence>
<proteinExistence type="inferred from homology"/>
<evidence type="ECO:0000256" key="6">
    <source>
        <dbReference type="SAM" id="MobiDB-lite"/>
    </source>
</evidence>